<gene>
    <name evidence="3" type="ORF">Scaly_3146100</name>
</gene>
<keyword evidence="2" id="KW-0201">Cytochrome c-type biogenesis</keyword>
<accession>A0AAW2JFR2</accession>
<dbReference type="PANTHER" id="PTHR43653:SF1">
    <property type="entry name" value="CYTOCHROME C-TYPE BIOGENESIS PROTEIN CCMF"/>
    <property type="match status" value="1"/>
</dbReference>
<dbReference type="EMBL" id="JACGWM010001408">
    <property type="protein sequence ID" value="KAL0293192.1"/>
    <property type="molecule type" value="Genomic_DNA"/>
</dbReference>
<dbReference type="GO" id="GO:0015232">
    <property type="term" value="F:heme transmembrane transporter activity"/>
    <property type="evidence" value="ECO:0007669"/>
    <property type="project" value="InterPro"/>
</dbReference>
<sequence length="203" mass="22288">MSFALWALGAPAVREKEKGLILCCIWHEMIKRELRLSMNSGLTELLALLCFSLLSYQRVPTLLFEISSFVPNRLQSNPVPQDPISAIHPPCIYAGDVASAMGFGLCRSKMMNGIVALHSPLMRKDAAEKNGTLFRSVGCVGSRITSELFTLKFKDVGAKCYPALLLRSNRSLLMLLRRRFFAFSSLDTSASGHGEGAGEACRS</sequence>
<evidence type="ECO:0000313" key="3">
    <source>
        <dbReference type="EMBL" id="KAL0293192.1"/>
    </source>
</evidence>
<dbReference type="AlphaFoldDB" id="A0AAW2JFR2"/>
<dbReference type="GO" id="GO:0016020">
    <property type="term" value="C:membrane"/>
    <property type="evidence" value="ECO:0007669"/>
    <property type="project" value="InterPro"/>
</dbReference>
<comment type="caution">
    <text evidence="3">The sequence shown here is derived from an EMBL/GenBank/DDBJ whole genome shotgun (WGS) entry which is preliminary data.</text>
</comment>
<reference evidence="3" key="2">
    <citation type="journal article" date="2024" name="Plant">
        <title>Genomic evolution and insights into agronomic trait innovations of Sesamum species.</title>
        <authorList>
            <person name="Miao H."/>
            <person name="Wang L."/>
            <person name="Qu L."/>
            <person name="Liu H."/>
            <person name="Sun Y."/>
            <person name="Le M."/>
            <person name="Wang Q."/>
            <person name="Wei S."/>
            <person name="Zheng Y."/>
            <person name="Lin W."/>
            <person name="Duan Y."/>
            <person name="Cao H."/>
            <person name="Xiong S."/>
            <person name="Wang X."/>
            <person name="Wei L."/>
            <person name="Li C."/>
            <person name="Ma Q."/>
            <person name="Ju M."/>
            <person name="Zhao R."/>
            <person name="Li G."/>
            <person name="Mu C."/>
            <person name="Tian Q."/>
            <person name="Mei H."/>
            <person name="Zhang T."/>
            <person name="Gao T."/>
            <person name="Zhang H."/>
        </authorList>
    </citation>
    <scope>NUCLEOTIDE SEQUENCE</scope>
    <source>
        <strain evidence="3">KEN8</strain>
    </source>
</reference>
<dbReference type="GO" id="GO:0017004">
    <property type="term" value="P:cytochrome complex assembly"/>
    <property type="evidence" value="ECO:0007669"/>
    <property type="project" value="UniProtKB-KW"/>
</dbReference>
<dbReference type="PANTHER" id="PTHR43653">
    <property type="entry name" value="CYTOCHROME C ASSEMBLY PROTEIN-RELATED"/>
    <property type="match status" value="1"/>
</dbReference>
<evidence type="ECO:0000256" key="2">
    <source>
        <dbReference type="ARBA" id="ARBA00022748"/>
    </source>
</evidence>
<organism evidence="3">
    <name type="scientific">Sesamum calycinum</name>
    <dbReference type="NCBI Taxonomy" id="2727403"/>
    <lineage>
        <taxon>Eukaryota</taxon>
        <taxon>Viridiplantae</taxon>
        <taxon>Streptophyta</taxon>
        <taxon>Embryophyta</taxon>
        <taxon>Tracheophyta</taxon>
        <taxon>Spermatophyta</taxon>
        <taxon>Magnoliopsida</taxon>
        <taxon>eudicotyledons</taxon>
        <taxon>Gunneridae</taxon>
        <taxon>Pentapetalae</taxon>
        <taxon>asterids</taxon>
        <taxon>lamiids</taxon>
        <taxon>Lamiales</taxon>
        <taxon>Pedaliaceae</taxon>
        <taxon>Sesamum</taxon>
    </lineage>
</organism>
<name>A0AAW2JFR2_9LAMI</name>
<reference evidence="3" key="1">
    <citation type="submission" date="2020-06" db="EMBL/GenBank/DDBJ databases">
        <authorList>
            <person name="Li T."/>
            <person name="Hu X."/>
            <person name="Zhang T."/>
            <person name="Song X."/>
            <person name="Zhang H."/>
            <person name="Dai N."/>
            <person name="Sheng W."/>
            <person name="Hou X."/>
            <person name="Wei L."/>
        </authorList>
    </citation>
    <scope>NUCLEOTIDE SEQUENCE</scope>
    <source>
        <strain evidence="3">KEN8</strain>
        <tissue evidence="3">Leaf</tissue>
    </source>
</reference>
<dbReference type="InterPro" id="IPR003567">
    <property type="entry name" value="Cyt_c_biogenesis"/>
</dbReference>
<comment type="similarity">
    <text evidence="1">Belongs to the CcmF/CycK/Ccl1/NrfE/CcsA family.</text>
</comment>
<protein>
    <submittedName>
        <fullName evidence="3">Cytochrome c biosynthesis protein</fullName>
    </submittedName>
</protein>
<evidence type="ECO:0000256" key="1">
    <source>
        <dbReference type="ARBA" id="ARBA00009186"/>
    </source>
</evidence>
<proteinExistence type="inferred from homology"/>